<dbReference type="HOGENOM" id="CLU_455724_0_0_1"/>
<feature type="compositionally biased region" description="Low complexity" evidence="1">
    <location>
        <begin position="483"/>
        <end position="508"/>
    </location>
</feature>
<dbReference type="EMBL" id="GL377304">
    <property type="protein sequence ID" value="EFI98733.1"/>
    <property type="molecule type" value="Genomic_DNA"/>
</dbReference>
<sequence>MPDRSRSQNRACRSPTASRRTHHSRGHSRTRSPARGRRSPSKSPERRSRSADLRRSVKLAKSPRIAKVLGIVNETSAERAAHFKDLGQQLDDAGRWITRSNWGYPSFSLIFEHHFELVDIESSYDRFILEKALTTMLKLLPWLDLDEIAPDEDDTDEQAADKMWYRAVLCNRLDKVASMARSNDVSNFRSPIATYVKKSLPPIETCPAELAAAIADLRVTIDSQDKSVRGFYCRATGRALIPPQDLPRWLEDPDELMDRIRTRKHLLSPKHMPSFIYKNYTLDTTDPYMGAFEGDLIVLALKHLYLGPEAAKSDKKTNQGQSVVHKDMVVTREKLAYAVLMIKHALSSDADWRSDIDGVKKAVLWRHTLQVLSPGLTMDLGVDDYTLSNDDEDNLDLEDDLRQAVIEDKLTWVEGLMDRLTERVFGRQRITEEERQAAEQSDVLSTAAQMTRNIAERILAKQKADADRQRQQEQQDEVEVESRAASPPSSPERTPQTPSTQHPQQQPPGERTPQDAPRDGEVQSRSDKNYAGPSGSKRKERATSPLSDNDLYTPQPPPKKKSRVKTATHASGQRRSTRTKHWSVFIGASRILLIIRRPQ</sequence>
<accession>D8PYQ3</accession>
<dbReference type="InParanoid" id="D8PYQ3"/>
<evidence type="ECO:0000313" key="2">
    <source>
        <dbReference type="EMBL" id="EFI98733.1"/>
    </source>
</evidence>
<proteinExistence type="predicted"/>
<feature type="compositionally biased region" description="Basic and acidic residues" evidence="1">
    <location>
        <begin position="43"/>
        <end position="55"/>
    </location>
</feature>
<feature type="region of interest" description="Disordered" evidence="1">
    <location>
        <begin position="460"/>
        <end position="581"/>
    </location>
</feature>
<dbReference type="VEuPathDB" id="FungiDB:SCHCODRAFT_01199648"/>
<keyword evidence="3" id="KW-1185">Reference proteome</keyword>
<dbReference type="Proteomes" id="UP000007431">
    <property type="component" value="Unassembled WGS sequence"/>
</dbReference>
<feature type="compositionally biased region" description="Basic and acidic residues" evidence="1">
    <location>
        <begin position="512"/>
        <end position="528"/>
    </location>
</feature>
<name>D8PYQ3_SCHCM</name>
<protein>
    <submittedName>
        <fullName evidence="2">Uncharacterized protein</fullName>
    </submittedName>
</protein>
<evidence type="ECO:0000256" key="1">
    <source>
        <dbReference type="SAM" id="MobiDB-lite"/>
    </source>
</evidence>
<organism evidence="3">
    <name type="scientific">Schizophyllum commune (strain H4-8 / FGSC 9210)</name>
    <name type="common">Split gill fungus</name>
    <dbReference type="NCBI Taxonomy" id="578458"/>
    <lineage>
        <taxon>Eukaryota</taxon>
        <taxon>Fungi</taxon>
        <taxon>Dikarya</taxon>
        <taxon>Basidiomycota</taxon>
        <taxon>Agaricomycotina</taxon>
        <taxon>Agaricomycetes</taxon>
        <taxon>Agaricomycetidae</taxon>
        <taxon>Agaricales</taxon>
        <taxon>Schizophyllaceae</taxon>
        <taxon>Schizophyllum</taxon>
    </lineage>
</organism>
<gene>
    <name evidence="2" type="ORF">SCHCODRAFT_256358</name>
</gene>
<feature type="compositionally biased region" description="Basic residues" evidence="1">
    <location>
        <begin position="19"/>
        <end position="40"/>
    </location>
</feature>
<dbReference type="Pfam" id="PF20414">
    <property type="entry name" value="DUF6698"/>
    <property type="match status" value="1"/>
</dbReference>
<reference evidence="2 3" key="1">
    <citation type="journal article" date="2010" name="Nat. Biotechnol.">
        <title>Genome sequence of the model mushroom Schizophyllum commune.</title>
        <authorList>
            <person name="Ohm R.A."/>
            <person name="de Jong J.F."/>
            <person name="Lugones L.G."/>
            <person name="Aerts A."/>
            <person name="Kothe E."/>
            <person name="Stajich J.E."/>
            <person name="de Vries R.P."/>
            <person name="Record E."/>
            <person name="Levasseur A."/>
            <person name="Baker S.E."/>
            <person name="Bartholomew K.A."/>
            <person name="Coutinho P.M."/>
            <person name="Erdmann S."/>
            <person name="Fowler T.J."/>
            <person name="Gathman A.C."/>
            <person name="Lombard V."/>
            <person name="Henrissat B."/>
            <person name="Knabe N."/>
            <person name="Kuees U."/>
            <person name="Lilly W.W."/>
            <person name="Lindquist E."/>
            <person name="Lucas S."/>
            <person name="Magnuson J.K."/>
            <person name="Piumi F."/>
            <person name="Raudaskoski M."/>
            <person name="Salamov A."/>
            <person name="Schmutz J."/>
            <person name="Schwarze F.W.M.R."/>
            <person name="vanKuyk P.A."/>
            <person name="Horton J.S."/>
            <person name="Grigoriev I.V."/>
            <person name="Woesten H.A.B."/>
        </authorList>
    </citation>
    <scope>NUCLEOTIDE SEQUENCE [LARGE SCALE GENOMIC DNA]</scope>
    <source>
        <strain evidence="3">H4-8 / FGSC 9210</strain>
    </source>
</reference>
<dbReference type="OMA" id="AILHTHY"/>
<feature type="compositionally biased region" description="Basic and acidic residues" evidence="1">
    <location>
        <begin position="460"/>
        <end position="473"/>
    </location>
</feature>
<dbReference type="InterPro" id="IPR046521">
    <property type="entry name" value="DUF6698"/>
</dbReference>
<evidence type="ECO:0000313" key="3">
    <source>
        <dbReference type="Proteomes" id="UP000007431"/>
    </source>
</evidence>
<dbReference type="AlphaFoldDB" id="D8PYQ3"/>
<feature type="region of interest" description="Disordered" evidence="1">
    <location>
        <begin position="1"/>
        <end position="56"/>
    </location>
</feature>